<comment type="caution">
    <text evidence="1">The sequence shown here is derived from an EMBL/GenBank/DDBJ whole genome shotgun (WGS) entry which is preliminary data.</text>
</comment>
<dbReference type="OrthoDB" id="6891106at2"/>
<dbReference type="RefSeq" id="WP_021702918.1">
    <property type="nucleotide sequence ID" value="NZ_BATI01000050.1"/>
</dbReference>
<organism evidence="1 2">
    <name type="scientific">Aquipseudomonas alcaligenes (strain ATCC 14909 / DSM 50342 / CCUG 1425 / JCM 20561 / NBRC 14159 / NCIMB 9945 / NCTC 10367 / 1577)</name>
    <name type="common">Pseudomonas alcaligenes</name>
    <dbReference type="NCBI Taxonomy" id="1215092"/>
    <lineage>
        <taxon>Bacteria</taxon>
        <taxon>Pseudomonadati</taxon>
        <taxon>Pseudomonadota</taxon>
        <taxon>Gammaproteobacteria</taxon>
        <taxon>Pseudomonadales</taxon>
        <taxon>Pseudomonadaceae</taxon>
        <taxon>Aquipseudomonas</taxon>
    </lineage>
</organism>
<gene>
    <name evidence="1" type="ORF">PA6_050_00190</name>
</gene>
<protein>
    <submittedName>
        <fullName evidence="1">Uncharacterized protein</fullName>
    </submittedName>
</protein>
<proteinExistence type="predicted"/>
<name>U2ZTU3_AQUA1</name>
<dbReference type="Proteomes" id="UP000016560">
    <property type="component" value="Unassembled WGS sequence"/>
</dbReference>
<dbReference type="AlphaFoldDB" id="U2ZTU3"/>
<keyword evidence="2" id="KW-1185">Reference proteome</keyword>
<dbReference type="EMBL" id="BATI01000050">
    <property type="protein sequence ID" value="GAD64850.1"/>
    <property type="molecule type" value="Genomic_DNA"/>
</dbReference>
<reference evidence="1" key="1">
    <citation type="submission" date="2024-09" db="EMBL/GenBank/DDBJ databases">
        <title>Whole genome shotgun sequence of Pseudomonas alcaligenes NBRC 14159.</title>
        <authorList>
            <person name="Yoshida I."/>
            <person name="Hosoyama A."/>
            <person name="Tsuchikane K."/>
            <person name="Noguchi M."/>
            <person name="Hirakata S."/>
            <person name="Ando Y."/>
            <person name="Ohji S."/>
            <person name="Yamazoe A."/>
            <person name="Yamazaki S."/>
            <person name="Fujita N."/>
        </authorList>
    </citation>
    <scope>NUCLEOTIDE SEQUENCE</scope>
    <source>
        <strain evidence="1">NBRC 14159</strain>
    </source>
</reference>
<evidence type="ECO:0000313" key="1">
    <source>
        <dbReference type="EMBL" id="GAD64850.1"/>
    </source>
</evidence>
<sequence>MKLKWLTLPLIAILAGLTGLYSYAHRLPTLIWPLKSINAFALSDGGSLAIELADAKGNEFYFGIKGDLDTPREMYPSFYARTFLGIPLMVTPEIGSAEELKLAGFAKELAERNLNPTSLEKVKNNDLDGLSKSEFSYAVIYSIYSSLSERHASN</sequence>
<accession>U2ZTU3</accession>
<evidence type="ECO:0000313" key="2">
    <source>
        <dbReference type="Proteomes" id="UP000016560"/>
    </source>
</evidence>